<accession>A0A8C5YKA4</accession>
<proteinExistence type="predicted"/>
<keyword evidence="2" id="KW-1185">Reference proteome</keyword>
<evidence type="ECO:0000313" key="1">
    <source>
        <dbReference type="Ensembl" id="ENSMMMP00000000924.1"/>
    </source>
</evidence>
<dbReference type="Proteomes" id="UP000694407">
    <property type="component" value="Unplaced"/>
</dbReference>
<evidence type="ECO:0000313" key="2">
    <source>
        <dbReference type="Proteomes" id="UP000694407"/>
    </source>
</evidence>
<dbReference type="Ensembl" id="ENSMMMT00000001029.1">
    <property type="protein sequence ID" value="ENSMMMP00000000924.1"/>
    <property type="gene ID" value="ENSMMMG00000000868.1"/>
</dbReference>
<dbReference type="AlphaFoldDB" id="A0A8C5YKA4"/>
<sequence>MCNNSISVSTDGAVSNSQIPALEQETLKKIHMNYLVNDKSTTSLIVFPFPLMKAWLCV</sequence>
<reference evidence="1" key="1">
    <citation type="submission" date="2025-08" db="UniProtKB">
        <authorList>
            <consortium name="Ensembl"/>
        </authorList>
    </citation>
    <scope>IDENTIFICATION</scope>
</reference>
<reference evidence="1" key="2">
    <citation type="submission" date="2025-09" db="UniProtKB">
        <authorList>
            <consortium name="Ensembl"/>
        </authorList>
    </citation>
    <scope>IDENTIFICATION</scope>
</reference>
<protein>
    <submittedName>
        <fullName evidence="1">Uncharacterized protein</fullName>
    </submittedName>
</protein>
<name>A0A8C5YKA4_MARMA</name>
<organism evidence="1 2">
    <name type="scientific">Marmota marmota marmota</name>
    <name type="common">Alpine marmot</name>
    <dbReference type="NCBI Taxonomy" id="9994"/>
    <lineage>
        <taxon>Eukaryota</taxon>
        <taxon>Metazoa</taxon>
        <taxon>Chordata</taxon>
        <taxon>Craniata</taxon>
        <taxon>Vertebrata</taxon>
        <taxon>Euteleostomi</taxon>
        <taxon>Mammalia</taxon>
        <taxon>Eutheria</taxon>
        <taxon>Euarchontoglires</taxon>
        <taxon>Glires</taxon>
        <taxon>Rodentia</taxon>
        <taxon>Sciuromorpha</taxon>
        <taxon>Sciuridae</taxon>
        <taxon>Xerinae</taxon>
        <taxon>Marmotini</taxon>
        <taxon>Marmota</taxon>
    </lineage>
</organism>